<sequence length="421" mass="48846">MSEIEEYSSPKNNDDFNEDLSSTNQNEMIILEEIKRMKQSVFDLEKRAFQQKQKQNENEIEKKDEKNTNSTVQNQKIDSNNEEQDEDDQKSDEKSNEDDFKEDNELQSILQETTLNDQKFQKEKKEKKENVEQIEMNKNERKTEEKQKEKDDPKEETSLEEDQEETFAAKIRDGFIPHSGDEYEKNVESRGEHSRKHRRSETREDDGPSEIFVGNLSYNATKEHLIEKFKDIDTIVDAHIILDPHNGRSRGFGFVKFEQSKSAAKACKLKSNEVILGRPIRINLASEKRYDHPKRENIRQFSSKEENWSPRRSGNSTHSRNKEPTIRHSSKGLSGFSPSLPNLSQNPLTSPTILPSLFPNSFLNPKQLFPLQSQINPQSHLELIQHALGLKNLNPNVSSLAALMSQSQKRNFNNLNNNQFK</sequence>
<dbReference type="InterPro" id="IPR035979">
    <property type="entry name" value="RBD_domain_sf"/>
</dbReference>
<feature type="region of interest" description="Disordered" evidence="4">
    <location>
        <begin position="49"/>
        <end position="209"/>
    </location>
</feature>
<gene>
    <name evidence="6" type="ORF">M0811_08267</name>
</gene>
<feature type="region of interest" description="Disordered" evidence="4">
    <location>
        <begin position="287"/>
        <end position="344"/>
    </location>
</feature>
<comment type="caution">
    <text evidence="6">The sequence shown here is derived from an EMBL/GenBank/DDBJ whole genome shotgun (WGS) entry which is preliminary data.</text>
</comment>
<keyword evidence="7" id="KW-1185">Reference proteome</keyword>
<dbReference type="CDD" id="cd00590">
    <property type="entry name" value="RRM_SF"/>
    <property type="match status" value="1"/>
</dbReference>
<dbReference type="PANTHER" id="PTHR23236">
    <property type="entry name" value="EUKARYOTIC TRANSLATION INITIATION FACTOR 4B/4H"/>
    <property type="match status" value="1"/>
</dbReference>
<dbReference type="InterPro" id="IPR012677">
    <property type="entry name" value="Nucleotide-bd_a/b_plait_sf"/>
</dbReference>
<dbReference type="Gene3D" id="3.30.70.330">
    <property type="match status" value="1"/>
</dbReference>
<proteinExistence type="predicted"/>
<organism evidence="6 7">
    <name type="scientific">Anaeramoeba ignava</name>
    <name type="common">Anaerobic marine amoeba</name>
    <dbReference type="NCBI Taxonomy" id="1746090"/>
    <lineage>
        <taxon>Eukaryota</taxon>
        <taxon>Metamonada</taxon>
        <taxon>Anaeramoebidae</taxon>
        <taxon>Anaeramoeba</taxon>
    </lineage>
</organism>
<dbReference type="Pfam" id="PF00076">
    <property type="entry name" value="RRM_1"/>
    <property type="match status" value="1"/>
</dbReference>
<evidence type="ECO:0000256" key="4">
    <source>
        <dbReference type="SAM" id="MobiDB-lite"/>
    </source>
</evidence>
<evidence type="ECO:0000256" key="3">
    <source>
        <dbReference type="PROSITE-ProRule" id="PRU00176"/>
    </source>
</evidence>
<feature type="compositionally biased region" description="Polar residues" evidence="4">
    <location>
        <begin position="106"/>
        <end position="117"/>
    </location>
</feature>
<dbReference type="InterPro" id="IPR000504">
    <property type="entry name" value="RRM_dom"/>
</dbReference>
<evidence type="ECO:0000256" key="1">
    <source>
        <dbReference type="ARBA" id="ARBA00022737"/>
    </source>
</evidence>
<dbReference type="SUPFAM" id="SSF54928">
    <property type="entry name" value="RNA-binding domain, RBD"/>
    <property type="match status" value="1"/>
</dbReference>
<feature type="compositionally biased region" description="Basic and acidic residues" evidence="4">
    <location>
        <begin position="287"/>
        <end position="309"/>
    </location>
</feature>
<protein>
    <recommendedName>
        <fullName evidence="5">RRM domain-containing protein</fullName>
    </recommendedName>
</protein>
<evidence type="ECO:0000313" key="6">
    <source>
        <dbReference type="EMBL" id="KAJ5073994.1"/>
    </source>
</evidence>
<feature type="compositionally biased region" description="Acidic residues" evidence="4">
    <location>
        <begin position="80"/>
        <end position="90"/>
    </location>
</feature>
<dbReference type="SMART" id="SM00360">
    <property type="entry name" value="RRM"/>
    <property type="match status" value="1"/>
</dbReference>
<feature type="domain" description="RRM" evidence="5">
    <location>
        <begin position="209"/>
        <end position="287"/>
    </location>
</feature>
<dbReference type="PANTHER" id="PTHR23236:SF119">
    <property type="entry name" value="NUCLEAR RNA-BINDING PROTEIN SART-3"/>
    <property type="match status" value="1"/>
</dbReference>
<keyword evidence="1" id="KW-0677">Repeat</keyword>
<feature type="compositionally biased region" description="Basic and acidic residues" evidence="4">
    <location>
        <begin position="49"/>
        <end position="67"/>
    </location>
</feature>
<evidence type="ECO:0000259" key="5">
    <source>
        <dbReference type="PROSITE" id="PS50102"/>
    </source>
</evidence>
<name>A0A9Q0RCS0_ANAIG</name>
<accession>A0A9Q0RCS0</accession>
<dbReference type="AlphaFoldDB" id="A0A9Q0RCS0"/>
<feature type="compositionally biased region" description="Basic and acidic residues" evidence="4">
    <location>
        <begin position="170"/>
        <end position="192"/>
    </location>
</feature>
<evidence type="ECO:0000313" key="7">
    <source>
        <dbReference type="Proteomes" id="UP001149090"/>
    </source>
</evidence>
<feature type="region of interest" description="Disordered" evidence="4">
    <location>
        <begin position="1"/>
        <end position="21"/>
    </location>
</feature>
<keyword evidence="2 3" id="KW-0694">RNA-binding</keyword>
<evidence type="ECO:0000256" key="2">
    <source>
        <dbReference type="ARBA" id="ARBA00022884"/>
    </source>
</evidence>
<reference evidence="6" key="1">
    <citation type="submission" date="2022-10" db="EMBL/GenBank/DDBJ databases">
        <title>Novel sulphate-reducing endosymbionts in the free-living metamonad Anaeramoeba.</title>
        <authorList>
            <person name="Jerlstrom-Hultqvist J."/>
            <person name="Cepicka I."/>
            <person name="Gallot-Lavallee L."/>
            <person name="Salas-Leiva D."/>
            <person name="Curtis B.A."/>
            <person name="Zahonova K."/>
            <person name="Pipaliya S."/>
            <person name="Dacks J."/>
            <person name="Roger A.J."/>
        </authorList>
    </citation>
    <scope>NUCLEOTIDE SEQUENCE</scope>
    <source>
        <strain evidence="6">BMAN</strain>
    </source>
</reference>
<dbReference type="PROSITE" id="PS50102">
    <property type="entry name" value="RRM"/>
    <property type="match status" value="1"/>
</dbReference>
<dbReference type="OrthoDB" id="439808at2759"/>
<dbReference type="EMBL" id="JAPDFW010000071">
    <property type="protein sequence ID" value="KAJ5073994.1"/>
    <property type="molecule type" value="Genomic_DNA"/>
</dbReference>
<dbReference type="OMA" id="SKEENWS"/>
<dbReference type="Proteomes" id="UP001149090">
    <property type="component" value="Unassembled WGS sequence"/>
</dbReference>
<feature type="compositionally biased region" description="Basic and acidic residues" evidence="4">
    <location>
        <begin position="119"/>
        <end position="157"/>
    </location>
</feature>
<dbReference type="GO" id="GO:0003723">
    <property type="term" value="F:RNA binding"/>
    <property type="evidence" value="ECO:0007669"/>
    <property type="project" value="UniProtKB-UniRule"/>
</dbReference>